<name>A0A7X6I8H0_9BURK</name>
<keyword evidence="3" id="KW-0808">Transferase</keyword>
<evidence type="ECO:0000259" key="2">
    <source>
        <dbReference type="PROSITE" id="PS51186"/>
    </source>
</evidence>
<dbReference type="AlphaFoldDB" id="A0A7X6I8H0"/>
<dbReference type="Pfam" id="PF00583">
    <property type="entry name" value="Acetyltransf_1"/>
    <property type="match status" value="1"/>
</dbReference>
<comment type="caution">
    <text evidence="3">The sequence shown here is derived from an EMBL/GenBank/DDBJ whole genome shotgun (WGS) entry which is preliminary data.</text>
</comment>
<evidence type="ECO:0000256" key="1">
    <source>
        <dbReference type="SAM" id="MobiDB-lite"/>
    </source>
</evidence>
<dbReference type="InterPro" id="IPR016181">
    <property type="entry name" value="Acyl_CoA_acyltransferase"/>
</dbReference>
<sequence length="216" mass="23138">MTATVGGCIGRSPASDGNGMGRSGWHHPPMTLASQIDVRAVDAFAEPAFTELVNLVFDDAQRVAVMQRLCPQPLAAAALPLQRVRIGAFDGDDLVGWSHGWREPGGQLYVASSAVLPRYRRQGVYTRLLAAIEEQALALGCRRVTSHQRADNSAVLIAKLKAGYVICGMEFSGEMGLLAKLARDLEPARRALFTARIAGIQASAHATGIRRSSEDS</sequence>
<dbReference type="SUPFAM" id="SSF55729">
    <property type="entry name" value="Acyl-CoA N-acyltransferases (Nat)"/>
    <property type="match status" value="1"/>
</dbReference>
<protein>
    <submittedName>
        <fullName evidence="3">GNAT family N-acetyltransferase</fullName>
    </submittedName>
</protein>
<dbReference type="CDD" id="cd04301">
    <property type="entry name" value="NAT_SF"/>
    <property type="match status" value="1"/>
</dbReference>
<dbReference type="InterPro" id="IPR000182">
    <property type="entry name" value="GNAT_dom"/>
</dbReference>
<proteinExistence type="predicted"/>
<feature type="domain" description="N-acetyltransferase" evidence="2">
    <location>
        <begin position="36"/>
        <end position="183"/>
    </location>
</feature>
<evidence type="ECO:0000313" key="4">
    <source>
        <dbReference type="Proteomes" id="UP000521868"/>
    </source>
</evidence>
<keyword evidence="4" id="KW-1185">Reference proteome</keyword>
<dbReference type="EMBL" id="VTOX01000010">
    <property type="protein sequence ID" value="NKE68380.1"/>
    <property type="molecule type" value="Genomic_DNA"/>
</dbReference>
<gene>
    <name evidence="3" type="ORF">RAMLITH_21410</name>
</gene>
<dbReference type="Gene3D" id="3.40.630.30">
    <property type="match status" value="1"/>
</dbReference>
<accession>A0A7X6I8H0</accession>
<dbReference type="Proteomes" id="UP000521868">
    <property type="component" value="Unassembled WGS sequence"/>
</dbReference>
<dbReference type="GO" id="GO:0016747">
    <property type="term" value="F:acyltransferase activity, transferring groups other than amino-acyl groups"/>
    <property type="evidence" value="ECO:0007669"/>
    <property type="project" value="InterPro"/>
</dbReference>
<evidence type="ECO:0000313" key="3">
    <source>
        <dbReference type="EMBL" id="NKE68380.1"/>
    </source>
</evidence>
<feature type="region of interest" description="Disordered" evidence="1">
    <location>
        <begin position="1"/>
        <end position="26"/>
    </location>
</feature>
<organism evidence="3 4">
    <name type="scientific">Ramlibacter lithotrophicus</name>
    <dbReference type="NCBI Taxonomy" id="2606681"/>
    <lineage>
        <taxon>Bacteria</taxon>
        <taxon>Pseudomonadati</taxon>
        <taxon>Pseudomonadota</taxon>
        <taxon>Betaproteobacteria</taxon>
        <taxon>Burkholderiales</taxon>
        <taxon>Comamonadaceae</taxon>
        <taxon>Ramlibacter</taxon>
    </lineage>
</organism>
<reference evidence="3 4" key="1">
    <citation type="journal article" date="2020" name="Nature">
        <title>Bacterial chemolithoautotrophy via manganese oxidation.</title>
        <authorList>
            <person name="Yu H."/>
            <person name="Leadbetter J.R."/>
        </authorList>
    </citation>
    <scope>NUCLEOTIDE SEQUENCE [LARGE SCALE GENOMIC DNA]</scope>
    <source>
        <strain evidence="3 4">RBP-1</strain>
    </source>
</reference>
<dbReference type="PROSITE" id="PS51186">
    <property type="entry name" value="GNAT"/>
    <property type="match status" value="1"/>
</dbReference>